<gene>
    <name evidence="1" type="ORF">ACRE_039420</name>
</gene>
<dbReference type="HOGENOM" id="CLU_2653923_0_0_1"/>
<sequence length="76" mass="8613">MVDEITHETIKVRRRVCAWRIGCPVKCQCRPRENVALDFGGRQQASPQKEHTGTMAFGSRVNGCANFLVSLRWLVP</sequence>
<evidence type="ECO:0000313" key="1">
    <source>
        <dbReference type="EMBL" id="KFH45256.1"/>
    </source>
</evidence>
<dbReference type="Proteomes" id="UP000029964">
    <property type="component" value="Unassembled WGS sequence"/>
</dbReference>
<organism evidence="1 2">
    <name type="scientific">Hapsidospora chrysogenum (strain ATCC 11550 / CBS 779.69 / DSM 880 / IAM 14645 / JCM 23072 / IMI 49137)</name>
    <name type="common">Acremonium chrysogenum</name>
    <dbReference type="NCBI Taxonomy" id="857340"/>
    <lineage>
        <taxon>Eukaryota</taxon>
        <taxon>Fungi</taxon>
        <taxon>Dikarya</taxon>
        <taxon>Ascomycota</taxon>
        <taxon>Pezizomycotina</taxon>
        <taxon>Sordariomycetes</taxon>
        <taxon>Hypocreomycetidae</taxon>
        <taxon>Hypocreales</taxon>
        <taxon>Bionectriaceae</taxon>
        <taxon>Hapsidospora</taxon>
    </lineage>
</organism>
<protein>
    <submittedName>
        <fullName evidence="1">Uncharacterized protein</fullName>
    </submittedName>
</protein>
<name>A0A086T7C4_HAPC1</name>
<evidence type="ECO:0000313" key="2">
    <source>
        <dbReference type="Proteomes" id="UP000029964"/>
    </source>
</evidence>
<comment type="caution">
    <text evidence="1">The sequence shown here is derived from an EMBL/GenBank/DDBJ whole genome shotgun (WGS) entry which is preliminary data.</text>
</comment>
<dbReference type="EMBL" id="JPKY01000035">
    <property type="protein sequence ID" value="KFH45256.1"/>
    <property type="molecule type" value="Genomic_DNA"/>
</dbReference>
<keyword evidence="2" id="KW-1185">Reference proteome</keyword>
<dbReference type="AlphaFoldDB" id="A0A086T7C4"/>
<accession>A0A086T7C4</accession>
<proteinExistence type="predicted"/>
<reference evidence="2" key="1">
    <citation type="journal article" date="2014" name="Genome Announc.">
        <title>Genome sequence and annotation of Acremonium chrysogenum, producer of the beta-lactam antibiotic cephalosporin C.</title>
        <authorList>
            <person name="Terfehr D."/>
            <person name="Dahlmann T.A."/>
            <person name="Specht T."/>
            <person name="Zadra I."/>
            <person name="Kuernsteiner H."/>
            <person name="Kueck U."/>
        </authorList>
    </citation>
    <scope>NUCLEOTIDE SEQUENCE [LARGE SCALE GENOMIC DNA]</scope>
    <source>
        <strain evidence="2">ATCC 11550 / CBS 779.69 / DSM 880 / IAM 14645 / JCM 23072 / IMI 49137</strain>
    </source>
</reference>